<dbReference type="Pfam" id="PF03061">
    <property type="entry name" value="4HBT"/>
    <property type="match status" value="1"/>
</dbReference>
<evidence type="ECO:0000313" key="4">
    <source>
        <dbReference type="EMBL" id="PPQ66175.1"/>
    </source>
</evidence>
<evidence type="ECO:0000259" key="3">
    <source>
        <dbReference type="Pfam" id="PF03061"/>
    </source>
</evidence>
<dbReference type="InterPro" id="IPR003736">
    <property type="entry name" value="PAAI_dom"/>
</dbReference>
<dbReference type="Proteomes" id="UP000284842">
    <property type="component" value="Unassembled WGS sequence"/>
</dbReference>
<dbReference type="CDD" id="cd03443">
    <property type="entry name" value="PaaI_thioesterase"/>
    <property type="match status" value="1"/>
</dbReference>
<dbReference type="EMBL" id="NHTK01006049">
    <property type="protein sequence ID" value="PPQ66175.1"/>
    <property type="molecule type" value="Genomic_DNA"/>
</dbReference>
<keyword evidence="2" id="KW-0378">Hydrolase</keyword>
<accession>A0A409VIV7</accession>
<dbReference type="OrthoDB" id="2831072at2759"/>
<dbReference type="InParanoid" id="A0A409VIV7"/>
<reference evidence="4 5" key="1">
    <citation type="journal article" date="2018" name="Evol. Lett.">
        <title>Horizontal gene cluster transfer increased hallucinogenic mushroom diversity.</title>
        <authorList>
            <person name="Reynolds H.T."/>
            <person name="Vijayakumar V."/>
            <person name="Gluck-Thaler E."/>
            <person name="Korotkin H.B."/>
            <person name="Matheny P.B."/>
            <person name="Slot J.C."/>
        </authorList>
    </citation>
    <scope>NUCLEOTIDE SEQUENCE [LARGE SCALE GENOMIC DNA]</scope>
    <source>
        <strain evidence="4 5">2629</strain>
    </source>
</reference>
<dbReference type="Gene3D" id="3.10.129.10">
    <property type="entry name" value="Hotdog Thioesterase"/>
    <property type="match status" value="1"/>
</dbReference>
<dbReference type="InterPro" id="IPR006683">
    <property type="entry name" value="Thioestr_dom"/>
</dbReference>
<evidence type="ECO:0000313" key="5">
    <source>
        <dbReference type="Proteomes" id="UP000284842"/>
    </source>
</evidence>
<dbReference type="InterPro" id="IPR029069">
    <property type="entry name" value="HotDog_dom_sf"/>
</dbReference>
<evidence type="ECO:0000256" key="2">
    <source>
        <dbReference type="ARBA" id="ARBA00022801"/>
    </source>
</evidence>
<proteinExistence type="inferred from homology"/>
<keyword evidence="5" id="KW-1185">Reference proteome</keyword>
<dbReference type="PANTHER" id="PTHR21660:SF1">
    <property type="entry name" value="ACYL-COENZYME A THIOESTERASE 13"/>
    <property type="match status" value="1"/>
</dbReference>
<protein>
    <recommendedName>
        <fullName evidence="3">Thioesterase domain-containing protein</fullName>
    </recommendedName>
</protein>
<dbReference type="AlphaFoldDB" id="A0A409VIV7"/>
<dbReference type="STRING" id="181874.A0A409VIV7"/>
<comment type="caution">
    <text evidence="4">The sequence shown here is derived from an EMBL/GenBank/DDBJ whole genome shotgun (WGS) entry which is preliminary data.</text>
</comment>
<evidence type="ECO:0000256" key="1">
    <source>
        <dbReference type="ARBA" id="ARBA00008324"/>
    </source>
</evidence>
<dbReference type="SUPFAM" id="SSF54637">
    <property type="entry name" value="Thioesterase/thiol ester dehydrase-isomerase"/>
    <property type="match status" value="1"/>
</dbReference>
<dbReference type="GO" id="GO:0047617">
    <property type="term" value="F:fatty acyl-CoA hydrolase activity"/>
    <property type="evidence" value="ECO:0007669"/>
    <property type="project" value="InterPro"/>
</dbReference>
<dbReference type="NCBIfam" id="TIGR00369">
    <property type="entry name" value="unchar_dom_1"/>
    <property type="match status" value="1"/>
</dbReference>
<comment type="similarity">
    <text evidence="1">Belongs to the thioesterase PaaI family.</text>
</comment>
<sequence>MASPYPVLSDISHIAGNAPEEVKRILGDPKTFFTSQSPGGSAGHPIFGEAIQRRLSAVEISINKKAEEPKKTEARYVMEIEVAEDMLNGGGNIHGGCSAFLVDVCSSMALVAHTYANTGKLLPSVSQSLNLVYHSPATLGDKLRIVNTTLSLGARAQSARTEIWNVTHGRLVVSATHIKMHPSPSPKASL</sequence>
<name>A0A409VIV7_9AGAR</name>
<organism evidence="4 5">
    <name type="scientific">Panaeolus cyanescens</name>
    <dbReference type="NCBI Taxonomy" id="181874"/>
    <lineage>
        <taxon>Eukaryota</taxon>
        <taxon>Fungi</taxon>
        <taxon>Dikarya</taxon>
        <taxon>Basidiomycota</taxon>
        <taxon>Agaricomycotina</taxon>
        <taxon>Agaricomycetes</taxon>
        <taxon>Agaricomycetidae</taxon>
        <taxon>Agaricales</taxon>
        <taxon>Agaricineae</taxon>
        <taxon>Galeropsidaceae</taxon>
        <taxon>Panaeolus</taxon>
    </lineage>
</organism>
<feature type="domain" description="Thioesterase" evidence="3">
    <location>
        <begin position="90"/>
        <end position="168"/>
    </location>
</feature>
<dbReference type="PANTHER" id="PTHR21660">
    <property type="entry name" value="THIOESTERASE SUPERFAMILY MEMBER-RELATED"/>
    <property type="match status" value="1"/>
</dbReference>
<gene>
    <name evidence="4" type="ORF">CVT24_000152</name>
</gene>
<dbReference type="InterPro" id="IPR039298">
    <property type="entry name" value="ACOT13"/>
</dbReference>